<evidence type="ECO:0000313" key="3">
    <source>
        <dbReference type="Proteomes" id="UP000215590"/>
    </source>
</evidence>
<dbReference type="Proteomes" id="UP000215590">
    <property type="component" value="Unassembled WGS sequence"/>
</dbReference>
<gene>
    <name evidence="2" type="ORF">CEV31_0978</name>
</gene>
<keyword evidence="1" id="KW-1133">Transmembrane helix</keyword>
<proteinExistence type="predicted"/>
<evidence type="ECO:0000313" key="2">
    <source>
        <dbReference type="EMBL" id="OYR20695.1"/>
    </source>
</evidence>
<dbReference type="EMBL" id="NNRJ01000014">
    <property type="protein sequence ID" value="OYR20695.1"/>
    <property type="molecule type" value="Genomic_DNA"/>
</dbReference>
<organism evidence="2 3">
    <name type="scientific">Brucella thiophenivorans</name>
    <dbReference type="NCBI Taxonomy" id="571255"/>
    <lineage>
        <taxon>Bacteria</taxon>
        <taxon>Pseudomonadati</taxon>
        <taxon>Pseudomonadota</taxon>
        <taxon>Alphaproteobacteria</taxon>
        <taxon>Hyphomicrobiales</taxon>
        <taxon>Brucellaceae</taxon>
        <taxon>Brucella/Ochrobactrum group</taxon>
        <taxon>Brucella</taxon>
    </lineage>
</organism>
<evidence type="ECO:0000256" key="1">
    <source>
        <dbReference type="SAM" id="Phobius"/>
    </source>
</evidence>
<reference evidence="2 3" key="1">
    <citation type="submission" date="2017-07" db="EMBL/GenBank/DDBJ databases">
        <title>Phylogenetic study on the rhizospheric bacterium Ochrobactrum sp. A44.</title>
        <authorList>
            <person name="Krzyzanowska D.M."/>
            <person name="Ossowicki A."/>
            <person name="Rajewska M."/>
            <person name="Maciag T."/>
            <person name="Kaczynski Z."/>
            <person name="Czerwicka M."/>
            <person name="Jafra S."/>
        </authorList>
    </citation>
    <scope>NUCLEOTIDE SEQUENCE [LARGE SCALE GENOMIC DNA]</scope>
    <source>
        <strain evidence="2 3">DSM 7216</strain>
    </source>
</reference>
<accession>A0A256G0R2</accession>
<keyword evidence="1" id="KW-0812">Transmembrane</keyword>
<dbReference type="AlphaFoldDB" id="A0A256G0R2"/>
<name>A0A256G0R2_9HYPH</name>
<sequence length="62" mass="6897">MPGAQNAQKVPVLAENAAVFRGFEFTSDAQYQKKFILMALLSSTGMIFVSLSPNRSFQRTRV</sequence>
<protein>
    <submittedName>
        <fullName evidence="2">Uncharacterized protein</fullName>
    </submittedName>
</protein>
<keyword evidence="3" id="KW-1185">Reference proteome</keyword>
<comment type="caution">
    <text evidence="2">The sequence shown here is derived from an EMBL/GenBank/DDBJ whole genome shotgun (WGS) entry which is preliminary data.</text>
</comment>
<feature type="transmembrane region" description="Helical" evidence="1">
    <location>
        <begin position="35"/>
        <end position="52"/>
    </location>
</feature>
<keyword evidence="1" id="KW-0472">Membrane</keyword>